<proteinExistence type="predicted"/>
<protein>
    <submittedName>
        <fullName evidence="2">MAK10-like protein</fullName>
    </submittedName>
</protein>
<dbReference type="InterPro" id="IPR021109">
    <property type="entry name" value="Peptidase_aspartic_dom_sf"/>
</dbReference>
<dbReference type="PANTHER" id="PTHR33067:SF39">
    <property type="entry name" value="TRANSCRIPTION FACTOR INTERACTOR AND REGULATOR CCHC(ZN) FAMILY"/>
    <property type="match status" value="1"/>
</dbReference>
<dbReference type="PANTHER" id="PTHR33067">
    <property type="entry name" value="RNA-DIRECTED DNA POLYMERASE-RELATED"/>
    <property type="match status" value="1"/>
</dbReference>
<organism evidence="2 3">
    <name type="scientific">Tanacetum coccineum</name>
    <dbReference type="NCBI Taxonomy" id="301880"/>
    <lineage>
        <taxon>Eukaryota</taxon>
        <taxon>Viridiplantae</taxon>
        <taxon>Streptophyta</taxon>
        <taxon>Embryophyta</taxon>
        <taxon>Tracheophyta</taxon>
        <taxon>Spermatophyta</taxon>
        <taxon>Magnoliopsida</taxon>
        <taxon>eudicotyledons</taxon>
        <taxon>Gunneridae</taxon>
        <taxon>Pentapetalae</taxon>
        <taxon>asterids</taxon>
        <taxon>campanulids</taxon>
        <taxon>Asterales</taxon>
        <taxon>Asteraceae</taxon>
        <taxon>Asteroideae</taxon>
        <taxon>Anthemideae</taxon>
        <taxon>Anthemidinae</taxon>
        <taxon>Tanacetum</taxon>
    </lineage>
</organism>
<sequence>MERFTNAIFKQREEINDKMAEMFGLLKELTTSRAPEKVLIKEEAKSLVTKNVNSIPLTKGEDERNDTDDIAADDGINGTDTEMPIKEAEKKTNARNGTKNKPIKRAEEKKQRRHPALSSNPSWKSKRKTYNLLPRGAVYEAILRKKITRKEDIRGNFKIPCNIRGLKHMNALIDQGSDINVMPLSTYMRLTNERPAETNIRLSMASHSYIYPLGIAEDVLVDVPRYVYPVDFVILDIKENEKRPFILGTSFLTTVKAVIKFDKGTITLRSGKSKISFHRIPESLCKVKKEIKNDI</sequence>
<keyword evidence="3" id="KW-1185">Reference proteome</keyword>
<name>A0ABQ5CB15_9ASTR</name>
<evidence type="ECO:0000313" key="3">
    <source>
        <dbReference type="Proteomes" id="UP001151760"/>
    </source>
</evidence>
<comment type="caution">
    <text evidence="2">The sequence shown here is derived from an EMBL/GenBank/DDBJ whole genome shotgun (WGS) entry which is preliminary data.</text>
</comment>
<accession>A0ABQ5CB15</accession>
<dbReference type="Gene3D" id="2.40.70.10">
    <property type="entry name" value="Acid Proteases"/>
    <property type="match status" value="1"/>
</dbReference>
<gene>
    <name evidence="2" type="ORF">Tco_0892131</name>
</gene>
<feature type="compositionally biased region" description="Basic and acidic residues" evidence="1">
    <location>
        <begin position="83"/>
        <end position="92"/>
    </location>
</feature>
<evidence type="ECO:0000313" key="2">
    <source>
        <dbReference type="EMBL" id="GJT22194.1"/>
    </source>
</evidence>
<reference evidence="2" key="2">
    <citation type="submission" date="2022-01" db="EMBL/GenBank/DDBJ databases">
        <authorList>
            <person name="Yamashiro T."/>
            <person name="Shiraishi A."/>
            <person name="Satake H."/>
            <person name="Nakayama K."/>
        </authorList>
    </citation>
    <scope>NUCLEOTIDE SEQUENCE</scope>
</reference>
<dbReference type="Proteomes" id="UP001151760">
    <property type="component" value="Unassembled WGS sequence"/>
</dbReference>
<feature type="compositionally biased region" description="Acidic residues" evidence="1">
    <location>
        <begin position="63"/>
        <end position="72"/>
    </location>
</feature>
<reference evidence="2" key="1">
    <citation type="journal article" date="2022" name="Int. J. Mol. Sci.">
        <title>Draft Genome of Tanacetum Coccineum: Genomic Comparison of Closely Related Tanacetum-Family Plants.</title>
        <authorList>
            <person name="Yamashiro T."/>
            <person name="Shiraishi A."/>
            <person name="Nakayama K."/>
            <person name="Satake H."/>
        </authorList>
    </citation>
    <scope>NUCLEOTIDE SEQUENCE</scope>
</reference>
<dbReference type="CDD" id="cd00303">
    <property type="entry name" value="retropepsin_like"/>
    <property type="match status" value="1"/>
</dbReference>
<feature type="region of interest" description="Disordered" evidence="1">
    <location>
        <begin position="57"/>
        <end position="126"/>
    </location>
</feature>
<dbReference type="EMBL" id="BQNB010013949">
    <property type="protein sequence ID" value="GJT22194.1"/>
    <property type="molecule type" value="Genomic_DNA"/>
</dbReference>
<evidence type="ECO:0000256" key="1">
    <source>
        <dbReference type="SAM" id="MobiDB-lite"/>
    </source>
</evidence>